<dbReference type="PANTHER" id="PTHR13028:SF0">
    <property type="entry name" value="RRNA-PROCESSING PROTEIN EBP2-RELATED"/>
    <property type="match status" value="1"/>
</dbReference>
<organism evidence="8 9">
    <name type="scientific">Hydra vulgaris</name>
    <name type="common">Hydra</name>
    <name type="synonym">Hydra attenuata</name>
    <dbReference type="NCBI Taxonomy" id="6087"/>
    <lineage>
        <taxon>Eukaryota</taxon>
        <taxon>Metazoa</taxon>
        <taxon>Cnidaria</taxon>
        <taxon>Hydrozoa</taxon>
        <taxon>Hydroidolina</taxon>
        <taxon>Anthoathecata</taxon>
        <taxon>Aplanulata</taxon>
        <taxon>Hydridae</taxon>
        <taxon>Hydra</taxon>
    </lineage>
</organism>
<evidence type="ECO:0000313" key="9">
    <source>
        <dbReference type="RefSeq" id="XP_065657532.1"/>
    </source>
</evidence>
<accession>A0ABM4C7E6</accession>
<dbReference type="GeneID" id="100210286"/>
<gene>
    <name evidence="9" type="primary">LOC100210286</name>
</gene>
<reference evidence="9" key="1">
    <citation type="submission" date="2025-08" db="UniProtKB">
        <authorList>
            <consortium name="RefSeq"/>
        </authorList>
    </citation>
    <scope>IDENTIFICATION</scope>
</reference>
<evidence type="ECO:0000256" key="7">
    <source>
        <dbReference type="SAM" id="MobiDB-lite"/>
    </source>
</evidence>
<dbReference type="PANTHER" id="PTHR13028">
    <property type="entry name" value="RRNA PROCESSING PROTEIN EBNA1-BINDING PROTEIN-RELATED"/>
    <property type="match status" value="1"/>
</dbReference>
<comment type="similarity">
    <text evidence="3">Belongs to the EBP2 family.</text>
</comment>
<dbReference type="InterPro" id="IPR008610">
    <property type="entry name" value="Ebp2"/>
</dbReference>
<keyword evidence="5" id="KW-0175">Coiled coil</keyword>
<dbReference type="RefSeq" id="XP_065657532.1">
    <property type="nucleotide sequence ID" value="XM_065801460.1"/>
</dbReference>
<proteinExistence type="inferred from homology"/>
<evidence type="ECO:0000256" key="6">
    <source>
        <dbReference type="ARBA" id="ARBA00023242"/>
    </source>
</evidence>
<name>A0ABM4C7E6_HYDVU</name>
<keyword evidence="6" id="KW-0539">Nucleus</keyword>
<feature type="compositionally biased region" description="Basic residues" evidence="7">
    <location>
        <begin position="270"/>
        <end position="293"/>
    </location>
</feature>
<dbReference type="Proteomes" id="UP001652625">
    <property type="component" value="Chromosome 07"/>
</dbReference>
<comment type="subcellular location">
    <subcellularLocation>
        <location evidence="2">Nucleus</location>
        <location evidence="2">Nucleolus</location>
    </subcellularLocation>
</comment>
<evidence type="ECO:0000313" key="8">
    <source>
        <dbReference type="Proteomes" id="UP001652625"/>
    </source>
</evidence>
<dbReference type="Pfam" id="PF05890">
    <property type="entry name" value="Ebp2"/>
    <property type="match status" value="1"/>
</dbReference>
<evidence type="ECO:0000256" key="1">
    <source>
        <dbReference type="ARBA" id="ARBA00003387"/>
    </source>
</evidence>
<sequence>MDKKIDDEEITSDEDEDEVCEEIELGKKKREPYFDKETMEMLLSQITSKLEWINHLNVVTDVSQLEVPGISKDAAKDSVPTEIEDDFKREMLFYCQAQHAAKEALEKLRNMGVPTERPEDYFAEMVKSDTHMQKIRQKLVARKESMEKSEKAKKQRQFKKIGKKIQQEVLQKRQQEKKKMLNAVDQFKKGKKKRENDNNEDIFDVSATKGKQQELSIRGLKRKHKDEKFGFGGSKRKIKKNDAESSQDMSSYKRHIHGKPKGGNQNGNKKGSKGKRLGKSRRMKQGFGKKKKN</sequence>
<keyword evidence="8" id="KW-1185">Reference proteome</keyword>
<keyword evidence="4" id="KW-0690">Ribosome biogenesis</keyword>
<feature type="region of interest" description="Disordered" evidence="7">
    <location>
        <begin position="172"/>
        <end position="293"/>
    </location>
</feature>
<evidence type="ECO:0000256" key="3">
    <source>
        <dbReference type="ARBA" id="ARBA00007336"/>
    </source>
</evidence>
<evidence type="ECO:0000256" key="5">
    <source>
        <dbReference type="ARBA" id="ARBA00023054"/>
    </source>
</evidence>
<evidence type="ECO:0000256" key="4">
    <source>
        <dbReference type="ARBA" id="ARBA00022517"/>
    </source>
</evidence>
<protein>
    <submittedName>
        <fullName evidence="9">Probable rRNA-processing protein EBP2 isoform X2</fullName>
    </submittedName>
</protein>
<comment type="function">
    <text evidence="1">Required for the processing of the 27S pre-rRNA.</text>
</comment>
<evidence type="ECO:0000256" key="2">
    <source>
        <dbReference type="ARBA" id="ARBA00004604"/>
    </source>
</evidence>